<dbReference type="GO" id="GO:0034220">
    <property type="term" value="P:monoatomic ion transmembrane transport"/>
    <property type="evidence" value="ECO:0007669"/>
    <property type="project" value="UniProtKB-KW"/>
</dbReference>
<keyword evidence="5" id="KW-0812">Transmembrane</keyword>
<dbReference type="PANTHER" id="PTHR11893:SF9">
    <property type="entry name" value="INNEXIN-7"/>
    <property type="match status" value="1"/>
</dbReference>
<reference evidence="12" key="2">
    <citation type="submission" date="2022-06" db="UniProtKB">
        <authorList>
            <consortium name="EnsemblMetazoa"/>
        </authorList>
    </citation>
    <scope>IDENTIFICATION</scope>
</reference>
<evidence type="ECO:0000313" key="13">
    <source>
        <dbReference type="Proteomes" id="UP000024404"/>
    </source>
</evidence>
<evidence type="ECO:0000256" key="3">
    <source>
        <dbReference type="ARBA" id="ARBA00022448"/>
    </source>
</evidence>
<dbReference type="PANTHER" id="PTHR11893">
    <property type="entry name" value="INNEXIN"/>
    <property type="match status" value="1"/>
</dbReference>
<dbReference type="OMA" id="NIDRLHY"/>
<comment type="subcellular location">
    <subcellularLocation>
        <location evidence="1">Cell junction</location>
        <location evidence="1">Gap junction</location>
    </subcellularLocation>
    <subcellularLocation>
        <location evidence="2">Cell membrane</location>
        <topology evidence="2">Multi-pass membrane protein</topology>
    </subcellularLocation>
</comment>
<keyword evidence="8" id="KW-1133">Transmembrane helix</keyword>
<evidence type="ECO:0008006" key="14">
    <source>
        <dbReference type="Google" id="ProtNLM"/>
    </source>
</evidence>
<evidence type="ECO:0000256" key="9">
    <source>
        <dbReference type="ARBA" id="ARBA00023065"/>
    </source>
</evidence>
<dbReference type="GO" id="GO:0005921">
    <property type="term" value="C:gap junction"/>
    <property type="evidence" value="ECO:0007669"/>
    <property type="project" value="UniProtKB-SubCell"/>
</dbReference>
<keyword evidence="13" id="KW-1185">Reference proteome</keyword>
<keyword evidence="9" id="KW-0406">Ion transport</keyword>
<dbReference type="Proteomes" id="UP000024404">
    <property type="component" value="Unassembled WGS sequence"/>
</dbReference>
<evidence type="ECO:0000256" key="5">
    <source>
        <dbReference type="ARBA" id="ARBA00022692"/>
    </source>
</evidence>
<evidence type="ECO:0000256" key="6">
    <source>
        <dbReference type="ARBA" id="ARBA00022868"/>
    </source>
</evidence>
<dbReference type="GO" id="GO:0005886">
    <property type="term" value="C:plasma membrane"/>
    <property type="evidence" value="ECO:0007669"/>
    <property type="project" value="UniProtKB-SubCell"/>
</dbReference>
<dbReference type="EnsemblMetazoa" id="OVOC7214.1">
    <property type="protein sequence ID" value="OVOC7214.1"/>
    <property type="gene ID" value="WBGene00244023"/>
</dbReference>
<keyword evidence="10" id="KW-0472">Membrane</keyword>
<name>A0A8R1TX68_ONCVO</name>
<dbReference type="Pfam" id="PF00876">
    <property type="entry name" value="Innexin"/>
    <property type="match status" value="1"/>
</dbReference>
<reference evidence="13" key="1">
    <citation type="submission" date="2013-10" db="EMBL/GenBank/DDBJ databases">
        <title>Genome sequencing of Onchocerca volvulus.</title>
        <authorList>
            <person name="Cotton J."/>
            <person name="Tsai J."/>
            <person name="Stanley E."/>
            <person name="Tracey A."/>
            <person name="Holroyd N."/>
            <person name="Lustigman S."/>
            <person name="Berriman M."/>
        </authorList>
    </citation>
    <scope>NUCLEOTIDE SEQUENCE</scope>
</reference>
<keyword evidence="7" id="KW-0965">Cell junction</keyword>
<evidence type="ECO:0000256" key="11">
    <source>
        <dbReference type="ARBA" id="ARBA00023303"/>
    </source>
</evidence>
<accession>A0A8R1TX68</accession>
<sequence>MSIERLLKSLKVISLNYGEDNIDRLHYFLTSNLLIAASTITAWKMYEGRPLECMAPMGFTNSWAVKDEGKDSETAFNNRFIRSIA</sequence>
<dbReference type="EMBL" id="CMVM020000190">
    <property type="status" value="NOT_ANNOTATED_CDS"/>
    <property type="molecule type" value="Genomic_DNA"/>
</dbReference>
<protein>
    <recommendedName>
        <fullName evidence="14">Innexin</fullName>
    </recommendedName>
</protein>
<dbReference type="AlphaFoldDB" id="A0A8R1TX68"/>
<keyword evidence="6" id="KW-0303">Gap junction</keyword>
<keyword evidence="3" id="KW-0813">Transport</keyword>
<evidence type="ECO:0000256" key="2">
    <source>
        <dbReference type="ARBA" id="ARBA00004651"/>
    </source>
</evidence>
<evidence type="ECO:0000256" key="10">
    <source>
        <dbReference type="ARBA" id="ARBA00023136"/>
    </source>
</evidence>
<dbReference type="GO" id="GO:0005243">
    <property type="term" value="F:gap junction channel activity"/>
    <property type="evidence" value="ECO:0007669"/>
    <property type="project" value="TreeGrafter"/>
</dbReference>
<dbReference type="InterPro" id="IPR000990">
    <property type="entry name" value="Innexin"/>
</dbReference>
<evidence type="ECO:0000256" key="7">
    <source>
        <dbReference type="ARBA" id="ARBA00022949"/>
    </source>
</evidence>
<evidence type="ECO:0000256" key="8">
    <source>
        <dbReference type="ARBA" id="ARBA00022989"/>
    </source>
</evidence>
<proteinExistence type="predicted"/>
<keyword evidence="4" id="KW-1003">Cell membrane</keyword>
<evidence type="ECO:0000313" key="12">
    <source>
        <dbReference type="EnsemblMetazoa" id="OVOC7214.1"/>
    </source>
</evidence>
<organism evidence="12 13">
    <name type="scientific">Onchocerca volvulus</name>
    <dbReference type="NCBI Taxonomy" id="6282"/>
    <lineage>
        <taxon>Eukaryota</taxon>
        <taxon>Metazoa</taxon>
        <taxon>Ecdysozoa</taxon>
        <taxon>Nematoda</taxon>
        <taxon>Chromadorea</taxon>
        <taxon>Rhabditida</taxon>
        <taxon>Spirurina</taxon>
        <taxon>Spiruromorpha</taxon>
        <taxon>Filarioidea</taxon>
        <taxon>Onchocercidae</taxon>
        <taxon>Onchocerca</taxon>
    </lineage>
</organism>
<keyword evidence="11" id="KW-0407">Ion channel</keyword>
<evidence type="ECO:0000256" key="1">
    <source>
        <dbReference type="ARBA" id="ARBA00004610"/>
    </source>
</evidence>
<evidence type="ECO:0000256" key="4">
    <source>
        <dbReference type="ARBA" id="ARBA00022475"/>
    </source>
</evidence>